<evidence type="ECO:0000259" key="4">
    <source>
        <dbReference type="PROSITE" id="PS50977"/>
    </source>
</evidence>
<dbReference type="GO" id="GO:0003677">
    <property type="term" value="F:DNA binding"/>
    <property type="evidence" value="ECO:0007669"/>
    <property type="project" value="UniProtKB-UniRule"/>
</dbReference>
<organism evidence="5 6">
    <name type="scientific">Lacticaseibacillus paracasei subsp. paracasei Lpp123</name>
    <dbReference type="NCBI Taxonomy" id="1256201"/>
    <lineage>
        <taxon>Bacteria</taxon>
        <taxon>Bacillati</taxon>
        <taxon>Bacillota</taxon>
        <taxon>Bacilli</taxon>
        <taxon>Lactobacillales</taxon>
        <taxon>Lactobacillaceae</taxon>
        <taxon>Lacticaseibacillus</taxon>
    </lineage>
</organism>
<dbReference type="EMBL" id="ANJW01000095">
    <property type="protein sequence ID" value="EPC58346.1"/>
    <property type="molecule type" value="Genomic_DNA"/>
</dbReference>
<evidence type="ECO:0000256" key="3">
    <source>
        <dbReference type="SAM" id="Phobius"/>
    </source>
</evidence>
<keyword evidence="1 2" id="KW-0238">DNA-binding</keyword>
<keyword evidence="3" id="KW-0472">Membrane</keyword>
<dbReference type="InterPro" id="IPR050624">
    <property type="entry name" value="HTH-type_Tx_Regulator"/>
</dbReference>
<evidence type="ECO:0000313" key="5">
    <source>
        <dbReference type="EMBL" id="EPC58346.1"/>
    </source>
</evidence>
<sequence length="197" mass="22838">MPRNNIISQSKKAFIDALFHLMENETYEDVTIKQLVLESGYSRRTYYRYFSSKTAILNESFSQNMESYRQHLEQQKKLDPENIPAQFINFMWPLHHRLQLLAQNDLLIPLLAKNVPDIAKMLLIIKVPWRQAQQSDLNKYYYALIYSIGGFCVLLDTVFKEPTLKEPKDIIDSLSSALLEITANINGRNGHIDASKA</sequence>
<dbReference type="SUPFAM" id="SSF46689">
    <property type="entry name" value="Homeodomain-like"/>
    <property type="match status" value="1"/>
</dbReference>
<feature type="transmembrane region" description="Helical" evidence="3">
    <location>
        <begin position="140"/>
        <end position="159"/>
    </location>
</feature>
<evidence type="ECO:0000256" key="2">
    <source>
        <dbReference type="PROSITE-ProRule" id="PRU00335"/>
    </source>
</evidence>
<protein>
    <submittedName>
        <fullName evidence="5">Transcriptional regulator</fullName>
    </submittedName>
</protein>
<keyword evidence="3" id="KW-1133">Transmembrane helix</keyword>
<name>A0A829GKI6_LACPA</name>
<reference evidence="5 6" key="1">
    <citation type="journal article" date="2013" name="PLoS ONE">
        <title>Lactobacillus paracasei comparative genomics: towards species pan-genome definition and exploitation of diversity.</title>
        <authorList>
            <person name="Smokvina T."/>
            <person name="Wels M."/>
            <person name="Polka J."/>
            <person name="Chervaux C."/>
            <person name="Brisse S."/>
            <person name="Boekhorst J."/>
            <person name="van Hylckama Vlieg J.E."/>
            <person name="Siezen R.J."/>
        </authorList>
    </citation>
    <scope>NUCLEOTIDE SEQUENCE [LARGE SCALE GENOMIC DNA]</scope>
    <source>
        <strain evidence="5 6">Lpp123</strain>
    </source>
</reference>
<comment type="caution">
    <text evidence="5">The sequence shown here is derived from an EMBL/GenBank/DDBJ whole genome shotgun (WGS) entry which is preliminary data.</text>
</comment>
<dbReference type="PANTHER" id="PTHR43479">
    <property type="entry name" value="ACREF/ENVCD OPERON REPRESSOR-RELATED"/>
    <property type="match status" value="1"/>
</dbReference>
<evidence type="ECO:0000256" key="1">
    <source>
        <dbReference type="ARBA" id="ARBA00023125"/>
    </source>
</evidence>
<dbReference type="InterPro" id="IPR009057">
    <property type="entry name" value="Homeodomain-like_sf"/>
</dbReference>
<accession>A0A829GKI6</accession>
<dbReference type="AlphaFoldDB" id="A0A829GKI6"/>
<dbReference type="InterPro" id="IPR001647">
    <property type="entry name" value="HTH_TetR"/>
</dbReference>
<keyword evidence="3" id="KW-0812">Transmembrane</keyword>
<gene>
    <name evidence="5" type="ORF">Lpp123_01769</name>
</gene>
<evidence type="ECO:0000313" key="6">
    <source>
        <dbReference type="Proteomes" id="UP000014316"/>
    </source>
</evidence>
<dbReference type="Gene3D" id="1.10.357.10">
    <property type="entry name" value="Tetracycline Repressor, domain 2"/>
    <property type="match status" value="1"/>
</dbReference>
<dbReference type="PANTHER" id="PTHR43479:SF11">
    <property type="entry name" value="ACREF_ENVCD OPERON REPRESSOR-RELATED"/>
    <property type="match status" value="1"/>
</dbReference>
<proteinExistence type="predicted"/>
<dbReference type="PROSITE" id="PS50977">
    <property type="entry name" value="HTH_TETR_2"/>
    <property type="match status" value="1"/>
</dbReference>
<feature type="domain" description="HTH tetR-type" evidence="4">
    <location>
        <begin position="8"/>
        <end position="68"/>
    </location>
</feature>
<feature type="DNA-binding region" description="H-T-H motif" evidence="2">
    <location>
        <begin position="31"/>
        <end position="50"/>
    </location>
</feature>
<dbReference type="Pfam" id="PF00440">
    <property type="entry name" value="TetR_N"/>
    <property type="match status" value="1"/>
</dbReference>
<dbReference type="Proteomes" id="UP000014316">
    <property type="component" value="Unassembled WGS sequence"/>
</dbReference>